<name>A0A212S2D2_9PROT</name>
<dbReference type="GO" id="GO:0005524">
    <property type="term" value="F:ATP binding"/>
    <property type="evidence" value="ECO:0007669"/>
    <property type="project" value="UniProtKB-UniRule"/>
</dbReference>
<dbReference type="CDD" id="cd00464">
    <property type="entry name" value="SK"/>
    <property type="match status" value="1"/>
</dbReference>
<dbReference type="UniPathway" id="UPA00053">
    <property type="reaction ID" value="UER00088"/>
</dbReference>
<evidence type="ECO:0000256" key="8">
    <source>
        <dbReference type="ARBA" id="ARBA00022840"/>
    </source>
</evidence>
<keyword evidence="8 11" id="KW-0067">ATP-binding</keyword>
<dbReference type="GO" id="GO:0004765">
    <property type="term" value="F:shikimate kinase activity"/>
    <property type="evidence" value="ECO:0007669"/>
    <property type="project" value="UniProtKB-UniRule"/>
</dbReference>
<protein>
    <recommendedName>
        <fullName evidence="3 11">Shikimate kinase</fullName>
        <shortName evidence="11">SK</shortName>
        <ecNumber evidence="3 11">2.7.1.71</ecNumber>
    </recommendedName>
</protein>
<evidence type="ECO:0000256" key="7">
    <source>
        <dbReference type="ARBA" id="ARBA00022777"/>
    </source>
</evidence>
<feature type="binding site" evidence="11">
    <location>
        <position position="138"/>
    </location>
    <ligand>
        <name>ATP</name>
        <dbReference type="ChEBI" id="CHEBI:30616"/>
    </ligand>
</feature>
<feature type="binding site" evidence="11">
    <location>
        <position position="35"/>
    </location>
    <ligand>
        <name>Mg(2+)</name>
        <dbReference type="ChEBI" id="CHEBI:18420"/>
    </ligand>
</feature>
<proteinExistence type="inferred from homology"/>
<feature type="binding site" evidence="11">
    <location>
        <position position="173"/>
    </location>
    <ligand>
        <name>ATP</name>
        <dbReference type="ChEBI" id="CHEBI:30616"/>
    </ligand>
</feature>
<keyword evidence="11" id="KW-0460">Magnesium</keyword>
<keyword evidence="11" id="KW-0479">Metal-binding</keyword>
<sequence length="207" mass="21876">MSQAMQKEAMEGTVQPPPPLARTLVFVGLMGAGKTSVGRRVARLANADFVDADDEIVAAAGCSIPEIFESFGEEKFRDLERRVVARLLEGPPIVLSLGGGAFMDDTTRTLVLSQADSVWLKAELDILLSRVLRKRQTRPLLAKGDPAKTLAALIEERHPVYALADHVVESGNQSADAMATEIVALLREKGVLAGASDAAAAAAGSGE</sequence>
<dbReference type="Gene3D" id="3.40.50.300">
    <property type="entry name" value="P-loop containing nucleotide triphosphate hydrolases"/>
    <property type="match status" value="1"/>
</dbReference>
<evidence type="ECO:0000256" key="1">
    <source>
        <dbReference type="ARBA" id="ARBA00004842"/>
    </source>
</evidence>
<evidence type="ECO:0000256" key="5">
    <source>
        <dbReference type="ARBA" id="ARBA00022679"/>
    </source>
</evidence>
<dbReference type="PANTHER" id="PTHR21087">
    <property type="entry name" value="SHIKIMATE KINASE"/>
    <property type="match status" value="1"/>
</dbReference>
<comment type="subunit">
    <text evidence="11">Monomer.</text>
</comment>
<comment type="catalytic activity">
    <reaction evidence="10 11">
        <text>shikimate + ATP = 3-phosphoshikimate + ADP + H(+)</text>
        <dbReference type="Rhea" id="RHEA:13121"/>
        <dbReference type="ChEBI" id="CHEBI:15378"/>
        <dbReference type="ChEBI" id="CHEBI:30616"/>
        <dbReference type="ChEBI" id="CHEBI:36208"/>
        <dbReference type="ChEBI" id="CHEBI:145989"/>
        <dbReference type="ChEBI" id="CHEBI:456216"/>
        <dbReference type="EC" id="2.7.1.71"/>
    </reaction>
</comment>
<dbReference type="InterPro" id="IPR023000">
    <property type="entry name" value="Shikimate_kinase_CS"/>
</dbReference>
<keyword evidence="13" id="KW-1185">Reference proteome</keyword>
<dbReference type="GO" id="GO:0008652">
    <property type="term" value="P:amino acid biosynthetic process"/>
    <property type="evidence" value="ECO:0007669"/>
    <property type="project" value="UniProtKB-KW"/>
</dbReference>
<evidence type="ECO:0000256" key="2">
    <source>
        <dbReference type="ARBA" id="ARBA00006997"/>
    </source>
</evidence>
<comment type="subcellular location">
    <subcellularLocation>
        <location evidence="11">Cytoplasm</location>
    </subcellularLocation>
</comment>
<dbReference type="AlphaFoldDB" id="A0A212S2D2"/>
<dbReference type="GO" id="GO:0005829">
    <property type="term" value="C:cytosol"/>
    <property type="evidence" value="ECO:0007669"/>
    <property type="project" value="TreeGrafter"/>
</dbReference>
<dbReference type="PRINTS" id="PR01100">
    <property type="entry name" value="SHIKIMTKNASE"/>
</dbReference>
<dbReference type="PROSITE" id="PS01128">
    <property type="entry name" value="SHIKIMATE_KINASE"/>
    <property type="match status" value="1"/>
</dbReference>
<feature type="binding site" evidence="11">
    <location>
        <position position="157"/>
    </location>
    <ligand>
        <name>substrate</name>
    </ligand>
</feature>
<dbReference type="Proteomes" id="UP000197065">
    <property type="component" value="Unassembled WGS sequence"/>
</dbReference>
<evidence type="ECO:0000256" key="11">
    <source>
        <dbReference type="HAMAP-Rule" id="MF_00109"/>
    </source>
</evidence>
<accession>A0A212S2D2</accession>
<dbReference type="InterPro" id="IPR031322">
    <property type="entry name" value="Shikimate/glucono_kinase"/>
</dbReference>
<evidence type="ECO:0000313" key="13">
    <source>
        <dbReference type="Proteomes" id="UP000197065"/>
    </source>
</evidence>
<reference evidence="12 13" key="1">
    <citation type="submission" date="2017-06" db="EMBL/GenBank/DDBJ databases">
        <authorList>
            <person name="Kim H.J."/>
            <person name="Triplett B.A."/>
        </authorList>
    </citation>
    <scope>NUCLEOTIDE SEQUENCE [LARGE SCALE GENOMIC DNA]</scope>
    <source>
        <strain evidence="12 13">B29T1</strain>
    </source>
</reference>
<keyword evidence="5 11" id="KW-0808">Transferase</keyword>
<feature type="binding site" evidence="11">
    <location>
        <position position="99"/>
    </location>
    <ligand>
        <name>substrate</name>
    </ligand>
</feature>
<evidence type="ECO:0000256" key="10">
    <source>
        <dbReference type="ARBA" id="ARBA00048567"/>
    </source>
</evidence>
<dbReference type="GO" id="GO:0009423">
    <property type="term" value="P:chorismate biosynthetic process"/>
    <property type="evidence" value="ECO:0007669"/>
    <property type="project" value="UniProtKB-UniRule"/>
</dbReference>
<comment type="similarity">
    <text evidence="2 11">Belongs to the shikimate kinase family.</text>
</comment>
<feature type="binding site" evidence="11">
    <location>
        <position position="77"/>
    </location>
    <ligand>
        <name>substrate</name>
    </ligand>
</feature>
<dbReference type="GO" id="GO:0009073">
    <property type="term" value="P:aromatic amino acid family biosynthetic process"/>
    <property type="evidence" value="ECO:0007669"/>
    <property type="project" value="UniProtKB-KW"/>
</dbReference>
<dbReference type="SUPFAM" id="SSF52540">
    <property type="entry name" value="P-loop containing nucleoside triphosphate hydrolases"/>
    <property type="match status" value="1"/>
</dbReference>
<gene>
    <name evidence="11" type="primary">aroK</name>
    <name evidence="12" type="ORF">SAMN07250955_12024</name>
</gene>
<organism evidence="12 13">
    <name type="scientific">Arboricoccus pini</name>
    <dbReference type="NCBI Taxonomy" id="1963835"/>
    <lineage>
        <taxon>Bacteria</taxon>
        <taxon>Pseudomonadati</taxon>
        <taxon>Pseudomonadota</taxon>
        <taxon>Alphaproteobacteria</taxon>
        <taxon>Geminicoccales</taxon>
        <taxon>Geminicoccaceae</taxon>
        <taxon>Arboricoccus</taxon>
    </lineage>
</organism>
<dbReference type="GO" id="GO:0000287">
    <property type="term" value="F:magnesium ion binding"/>
    <property type="evidence" value="ECO:0007669"/>
    <property type="project" value="UniProtKB-UniRule"/>
</dbReference>
<keyword evidence="4 11" id="KW-0028">Amino-acid biosynthesis</keyword>
<comment type="cofactor">
    <cofactor evidence="11">
        <name>Mg(2+)</name>
        <dbReference type="ChEBI" id="CHEBI:18420"/>
    </cofactor>
    <text evidence="11">Binds 1 Mg(2+) ion per subunit.</text>
</comment>
<dbReference type="InterPro" id="IPR000623">
    <property type="entry name" value="Shikimate_kinase/TSH1"/>
</dbReference>
<keyword evidence="7 11" id="KW-0418">Kinase</keyword>
<dbReference type="Pfam" id="PF01202">
    <property type="entry name" value="SKI"/>
    <property type="match status" value="1"/>
</dbReference>
<dbReference type="RefSeq" id="WP_243389945.1">
    <property type="nucleotide sequence ID" value="NZ_FYEH01000020.1"/>
</dbReference>
<comment type="function">
    <text evidence="11">Catalyzes the specific phosphorylation of the 3-hydroxyl group of shikimic acid using ATP as a cosubstrate.</text>
</comment>
<feature type="binding site" evidence="11">
    <location>
        <begin position="31"/>
        <end position="36"/>
    </location>
    <ligand>
        <name>ATP</name>
        <dbReference type="ChEBI" id="CHEBI:30616"/>
    </ligand>
</feature>
<evidence type="ECO:0000256" key="6">
    <source>
        <dbReference type="ARBA" id="ARBA00022741"/>
    </source>
</evidence>
<evidence type="ECO:0000256" key="4">
    <source>
        <dbReference type="ARBA" id="ARBA00022605"/>
    </source>
</evidence>
<dbReference type="HAMAP" id="MF_00109">
    <property type="entry name" value="Shikimate_kinase"/>
    <property type="match status" value="1"/>
</dbReference>
<dbReference type="PANTHER" id="PTHR21087:SF16">
    <property type="entry name" value="SHIKIMATE KINASE 1, CHLOROPLASTIC"/>
    <property type="match status" value="1"/>
</dbReference>
<dbReference type="EC" id="2.7.1.71" evidence="3 11"/>
<dbReference type="NCBIfam" id="NF010552">
    <property type="entry name" value="PRK13946.1"/>
    <property type="match status" value="1"/>
</dbReference>
<evidence type="ECO:0000313" key="12">
    <source>
        <dbReference type="EMBL" id="SNB79111.1"/>
    </source>
</evidence>
<keyword evidence="11" id="KW-0963">Cytoplasm</keyword>
<keyword evidence="9 11" id="KW-0057">Aromatic amino acid biosynthesis</keyword>
<dbReference type="EMBL" id="FYEH01000020">
    <property type="protein sequence ID" value="SNB79111.1"/>
    <property type="molecule type" value="Genomic_DNA"/>
</dbReference>
<feature type="binding site" evidence="11">
    <location>
        <position position="53"/>
    </location>
    <ligand>
        <name>substrate</name>
    </ligand>
</feature>
<keyword evidence="6 11" id="KW-0547">Nucleotide-binding</keyword>
<evidence type="ECO:0000256" key="9">
    <source>
        <dbReference type="ARBA" id="ARBA00023141"/>
    </source>
</evidence>
<dbReference type="InterPro" id="IPR027417">
    <property type="entry name" value="P-loop_NTPase"/>
</dbReference>
<comment type="pathway">
    <text evidence="1 11">Metabolic intermediate biosynthesis; chorismate biosynthesis; chorismate from D-erythrose 4-phosphate and phosphoenolpyruvate: step 5/7.</text>
</comment>
<evidence type="ECO:0000256" key="3">
    <source>
        <dbReference type="ARBA" id="ARBA00012154"/>
    </source>
</evidence>